<dbReference type="Gramene" id="TraesCS5A02G521100.1">
    <property type="protein sequence ID" value="TraesCS5A02G521100.1.cds1"/>
    <property type="gene ID" value="TraesCS5A02G521100"/>
</dbReference>
<dbReference type="Gramene" id="TraesJUL5A03G02792850.1">
    <property type="protein sequence ID" value="TraesJUL5A03G02792850.1.CDS1"/>
    <property type="gene ID" value="TraesJUL5A03G02792850"/>
</dbReference>
<keyword evidence="3" id="KW-1185">Reference proteome</keyword>
<dbReference type="Gramene" id="TraesARI5A03G02815900.1">
    <property type="protein sequence ID" value="TraesARI5A03G02815900.1.CDS1"/>
    <property type="gene ID" value="TraesARI5A03G02815900"/>
</dbReference>
<feature type="region of interest" description="Disordered" evidence="1">
    <location>
        <begin position="1"/>
        <end position="80"/>
    </location>
</feature>
<dbReference type="Gramene" id="TraesCLE_scaffold_081582_01G000100.1">
    <property type="protein sequence ID" value="TraesCLE_scaffold_081582_01G000100.1"/>
    <property type="gene ID" value="TraesCLE_scaffold_081582_01G000100"/>
</dbReference>
<protein>
    <submittedName>
        <fullName evidence="2">Uncharacterized protein</fullName>
    </submittedName>
</protein>
<dbReference type="Gramene" id="TraesLDM5A03G02776360.1">
    <property type="protein sequence ID" value="TraesLDM5A03G02776360.1.CDS1"/>
    <property type="gene ID" value="TraesLDM5A03G02776360"/>
</dbReference>
<dbReference type="Gramene" id="TraesLAC5A03G02728570.1">
    <property type="protein sequence ID" value="TraesLAC5A03G02728570.1.CDS1"/>
    <property type="gene ID" value="TraesLAC5A03G02728570"/>
</dbReference>
<dbReference type="Gramene" id="TraesSTA5A03G02764940.1">
    <property type="protein sequence ID" value="TraesSTA5A03G02764940.1.CDS1"/>
    <property type="gene ID" value="TraesSTA5A03G02764940"/>
</dbReference>
<dbReference type="Gramene" id="TraesSYM5A03G02803780.1">
    <property type="protein sequence ID" value="TraesSYM5A03G02803780.1.CDS1"/>
    <property type="gene ID" value="TraesSYM5A03G02803780"/>
</dbReference>
<organism evidence="2">
    <name type="scientific">Triticum aestivum</name>
    <name type="common">Wheat</name>
    <dbReference type="NCBI Taxonomy" id="4565"/>
    <lineage>
        <taxon>Eukaryota</taxon>
        <taxon>Viridiplantae</taxon>
        <taxon>Streptophyta</taxon>
        <taxon>Embryophyta</taxon>
        <taxon>Tracheophyta</taxon>
        <taxon>Spermatophyta</taxon>
        <taxon>Magnoliopsida</taxon>
        <taxon>Liliopsida</taxon>
        <taxon>Poales</taxon>
        <taxon>Poaceae</taxon>
        <taxon>BOP clade</taxon>
        <taxon>Pooideae</taxon>
        <taxon>Triticodae</taxon>
        <taxon>Triticeae</taxon>
        <taxon>Triticinae</taxon>
        <taxon>Triticum</taxon>
    </lineage>
</organism>
<dbReference type="Gramene" id="TraesJAG5A03G02775310.1">
    <property type="protein sequence ID" value="TraesJAG5A03G02775310.1.CDS1"/>
    <property type="gene ID" value="TraesJAG5A03G02775310"/>
</dbReference>
<evidence type="ECO:0000313" key="2">
    <source>
        <dbReference type="EnsemblPlants" id="TraesCS5A02G521100.1.cds1"/>
    </source>
</evidence>
<sequence>MASNRTVGVQRKSDYLSGAIDDGDDPGVAHLEQRRPISPGEDADLALELPHLKGKAANRKNQRKSSQHEEDEAAMVWTRF</sequence>
<evidence type="ECO:0000313" key="3">
    <source>
        <dbReference type="Proteomes" id="UP000019116"/>
    </source>
</evidence>
<dbReference type="Proteomes" id="UP000019116">
    <property type="component" value="Chromosome 5A"/>
</dbReference>
<dbReference type="Gramene" id="TraesCS5A03G1218200.1">
    <property type="protein sequence ID" value="TraesCS5A03G1218200.1.CDS1"/>
    <property type="gene ID" value="TraesCS5A03G1218200"/>
</dbReference>
<reference evidence="2" key="2">
    <citation type="submission" date="2018-10" db="UniProtKB">
        <authorList>
            <consortium name="EnsemblPlants"/>
        </authorList>
    </citation>
    <scope>IDENTIFICATION</scope>
</reference>
<reference evidence="2" key="1">
    <citation type="submission" date="2018-08" db="EMBL/GenBank/DDBJ databases">
        <authorList>
            <person name="Rossello M."/>
        </authorList>
    </citation>
    <scope>NUCLEOTIDE SEQUENCE [LARGE SCALE GENOMIC DNA]</scope>
    <source>
        <strain evidence="2">cv. Chinese Spring</strain>
    </source>
</reference>
<proteinExistence type="predicted"/>
<dbReference type="Gramene" id="TraesNOR5A03G02798250.1">
    <property type="protein sequence ID" value="TraesNOR5A03G02798250.1.CDS1"/>
    <property type="gene ID" value="TraesNOR5A03G02798250"/>
</dbReference>
<dbReference type="Gramene" id="TraesMAC5A03G02772800.1">
    <property type="protein sequence ID" value="TraesMAC5A03G02772800.1.CDS1"/>
    <property type="gene ID" value="TraesMAC5A03G02772800"/>
</dbReference>
<dbReference type="Gramene" id="TraesCAD_scaffold_060378_01G000100.1">
    <property type="protein sequence ID" value="TraesCAD_scaffold_060378_01G000100.1"/>
    <property type="gene ID" value="TraesCAD_scaffold_060378_01G000100"/>
</dbReference>
<evidence type="ECO:0000256" key="1">
    <source>
        <dbReference type="SAM" id="MobiDB-lite"/>
    </source>
</evidence>
<dbReference type="Gramene" id="TraesRN5A0101241000.1">
    <property type="protein sequence ID" value="TraesRN5A0101241000.1"/>
    <property type="gene ID" value="TraesRN5A0101241000"/>
</dbReference>
<name>A0A3B6KUB8_WHEAT</name>
<feature type="compositionally biased region" description="Basic residues" evidence="1">
    <location>
        <begin position="52"/>
        <end position="65"/>
    </location>
</feature>
<accession>A0A3B6KUB8</accession>
<dbReference type="EnsemblPlants" id="TraesCS5A02G521100.1">
    <property type="protein sequence ID" value="TraesCS5A02G521100.1.cds1"/>
    <property type="gene ID" value="TraesCS5A02G521100"/>
</dbReference>
<dbReference type="Gramene" id="TraesROB_scaffold_085798_01G000100.1">
    <property type="protein sequence ID" value="TraesROB_scaffold_085798_01G000100.1"/>
    <property type="gene ID" value="TraesROB_scaffold_085798_01G000100"/>
</dbReference>
<dbReference type="AlphaFoldDB" id="A0A3B6KUB8"/>
<dbReference type="Gramene" id="TraesRN4D0100365100.1">
    <property type="protein sequence ID" value="TraesRN4D0100365100.1"/>
    <property type="gene ID" value="TraesRN4D0100365100"/>
</dbReference>
<dbReference type="Gramene" id="TraesWEE_scaffold_088122_01G000100.1">
    <property type="protein sequence ID" value="TraesWEE_scaffold_088122_01G000100.1"/>
    <property type="gene ID" value="TraesWEE_scaffold_088122_01G000100"/>
</dbReference>
<dbReference type="Gramene" id="TraesPARA_EIv1.0_1511180.1">
    <property type="protein sequence ID" value="TraesPARA_EIv1.0_1511180.1.CDS1"/>
    <property type="gene ID" value="TraesPARA_EIv1.0_1511180"/>
</dbReference>